<comment type="caution">
    <text evidence="4">The sequence shown here is derived from an EMBL/GenBank/DDBJ whole genome shotgun (WGS) entry which is preliminary data.</text>
</comment>
<dbReference type="GO" id="GO:0016787">
    <property type="term" value="F:hydrolase activity"/>
    <property type="evidence" value="ECO:0007669"/>
    <property type="project" value="UniProtKB-KW"/>
</dbReference>
<evidence type="ECO:0000313" key="5">
    <source>
        <dbReference type="Proteomes" id="UP000652477"/>
    </source>
</evidence>
<organism evidence="4 5">
    <name type="scientific">Mediterraneibacter hominis</name>
    <dbReference type="NCBI Taxonomy" id="2763054"/>
    <lineage>
        <taxon>Bacteria</taxon>
        <taxon>Bacillati</taxon>
        <taxon>Bacillota</taxon>
        <taxon>Clostridia</taxon>
        <taxon>Lachnospirales</taxon>
        <taxon>Lachnospiraceae</taxon>
        <taxon>Mediterraneibacter</taxon>
    </lineage>
</organism>
<dbReference type="GO" id="GO:0046872">
    <property type="term" value="F:metal ion binding"/>
    <property type="evidence" value="ECO:0007669"/>
    <property type="project" value="UniProtKB-KW"/>
</dbReference>
<dbReference type="Gene3D" id="3.90.850.10">
    <property type="entry name" value="Fumarylacetoacetase-like, C-terminal domain"/>
    <property type="match status" value="1"/>
</dbReference>
<comment type="similarity">
    <text evidence="1">Belongs to the FAH family.</text>
</comment>
<dbReference type="InterPro" id="IPR011234">
    <property type="entry name" value="Fumarylacetoacetase-like_C"/>
</dbReference>
<dbReference type="SUPFAM" id="SSF56529">
    <property type="entry name" value="FAH"/>
    <property type="match status" value="1"/>
</dbReference>
<dbReference type="Pfam" id="PF01557">
    <property type="entry name" value="FAA_hydrolase"/>
    <property type="match status" value="1"/>
</dbReference>
<dbReference type="PANTHER" id="PTHR42796">
    <property type="entry name" value="FUMARYLACETOACETATE HYDROLASE DOMAIN-CONTAINING PROTEIN 2A-RELATED"/>
    <property type="match status" value="1"/>
</dbReference>
<accession>A0A923LJL7</accession>
<dbReference type="PANTHER" id="PTHR42796:SF4">
    <property type="entry name" value="FUMARYLACETOACETATE HYDROLASE DOMAIN-CONTAINING PROTEIN 2A"/>
    <property type="match status" value="1"/>
</dbReference>
<evidence type="ECO:0000256" key="2">
    <source>
        <dbReference type="ARBA" id="ARBA00022723"/>
    </source>
</evidence>
<dbReference type="EMBL" id="JACOPF010000002">
    <property type="protein sequence ID" value="MBC5689449.1"/>
    <property type="molecule type" value="Genomic_DNA"/>
</dbReference>
<evidence type="ECO:0000313" key="4">
    <source>
        <dbReference type="EMBL" id="MBC5689449.1"/>
    </source>
</evidence>
<keyword evidence="5" id="KW-1185">Reference proteome</keyword>
<reference evidence="4" key="1">
    <citation type="submission" date="2020-08" db="EMBL/GenBank/DDBJ databases">
        <title>Genome public.</title>
        <authorList>
            <person name="Liu C."/>
            <person name="Sun Q."/>
        </authorList>
    </citation>
    <scope>NUCLEOTIDE SEQUENCE</scope>
    <source>
        <strain evidence="4">NSJ-55</strain>
    </source>
</reference>
<evidence type="ECO:0000259" key="3">
    <source>
        <dbReference type="Pfam" id="PF01557"/>
    </source>
</evidence>
<dbReference type="Proteomes" id="UP000652477">
    <property type="component" value="Unassembled WGS sequence"/>
</dbReference>
<dbReference type="GO" id="GO:0044281">
    <property type="term" value="P:small molecule metabolic process"/>
    <property type="evidence" value="ECO:0007669"/>
    <property type="project" value="UniProtKB-ARBA"/>
</dbReference>
<name>A0A923LJL7_9FIRM</name>
<keyword evidence="2" id="KW-0479">Metal-binding</keyword>
<protein>
    <submittedName>
        <fullName evidence="4">Fumarylacetoacetate hydrolase family protein</fullName>
    </submittedName>
</protein>
<dbReference type="RefSeq" id="WP_186876118.1">
    <property type="nucleotide sequence ID" value="NZ_JACOPF010000002.1"/>
</dbReference>
<sequence>MKLCTFKTGREQRVGVLMENGKILDVNYGYAAALKAAGKAKPQERADVMTPPCMIGVIESGEEGKECIREAMAYASKNPDAAGPEGEQLLYDTDKITYMAPIPAPSKIFSIAINNRQKYEIADLPDGPKHPYYFIKVPTCVVGPYDTLEIPKEIGNVGSESEMAFVIAKKGRFIDEKEAESYVYGYTVHNDLTAHWLRDNREWIVSKRSAEEGGDKRLTYAGRYKCYDSFAPMGPYLVTADEIEDVNNLDIDAWLDGEHIQTGNTRDMFFKIPYLISYLSGAHTLCAGDIVSWGTVQGGDEKHAEKRKDIKVKFQHVDLGKGKVLTTEVEGIGKIENPIKVISDDMIK</sequence>
<dbReference type="InterPro" id="IPR036663">
    <property type="entry name" value="Fumarylacetoacetase_C_sf"/>
</dbReference>
<dbReference type="InterPro" id="IPR051121">
    <property type="entry name" value="FAH"/>
</dbReference>
<gene>
    <name evidence="4" type="ORF">H8S37_11020</name>
</gene>
<evidence type="ECO:0000256" key="1">
    <source>
        <dbReference type="ARBA" id="ARBA00010211"/>
    </source>
</evidence>
<keyword evidence="4" id="KW-0378">Hydrolase</keyword>
<feature type="domain" description="Fumarylacetoacetase-like C-terminal" evidence="3">
    <location>
        <begin position="118"/>
        <end position="339"/>
    </location>
</feature>
<proteinExistence type="inferred from homology"/>
<dbReference type="AlphaFoldDB" id="A0A923LJL7"/>